<organism evidence="2 3">
    <name type="scientific">Streptacidiphilus cavernicola</name>
    <dbReference type="NCBI Taxonomy" id="3342716"/>
    <lineage>
        <taxon>Bacteria</taxon>
        <taxon>Bacillati</taxon>
        <taxon>Actinomycetota</taxon>
        <taxon>Actinomycetes</taxon>
        <taxon>Kitasatosporales</taxon>
        <taxon>Streptomycetaceae</taxon>
        <taxon>Streptacidiphilus</taxon>
    </lineage>
</organism>
<keyword evidence="3" id="KW-1185">Reference proteome</keyword>
<gene>
    <name evidence="2" type="ORF">ACEZDJ_32410</name>
</gene>
<dbReference type="Proteomes" id="UP001592528">
    <property type="component" value="Unassembled WGS sequence"/>
</dbReference>
<protein>
    <submittedName>
        <fullName evidence="2">Uncharacterized protein</fullName>
    </submittedName>
</protein>
<name>A0ABV6UX12_9ACTN</name>
<comment type="caution">
    <text evidence="2">The sequence shown here is derived from an EMBL/GenBank/DDBJ whole genome shotgun (WGS) entry which is preliminary data.</text>
</comment>
<proteinExistence type="predicted"/>
<dbReference type="EMBL" id="JBHEZZ010000025">
    <property type="protein sequence ID" value="MFC1406007.1"/>
    <property type="molecule type" value="Genomic_DNA"/>
</dbReference>
<reference evidence="2 3" key="1">
    <citation type="submission" date="2024-09" db="EMBL/GenBank/DDBJ databases">
        <authorList>
            <person name="Lee S.D."/>
        </authorList>
    </citation>
    <scope>NUCLEOTIDE SEQUENCE [LARGE SCALE GENOMIC DNA]</scope>
    <source>
        <strain evidence="2 3">N1-5</strain>
    </source>
</reference>
<evidence type="ECO:0000256" key="1">
    <source>
        <dbReference type="SAM" id="MobiDB-lite"/>
    </source>
</evidence>
<dbReference type="RefSeq" id="WP_030255547.1">
    <property type="nucleotide sequence ID" value="NZ_JBHEZZ010000025.1"/>
</dbReference>
<sequence>MATAQISPKAVAGPSARHGSTPITSDQHRDRRHRPLRSAVRGTGIFLDTAWRVVLLGREGL</sequence>
<feature type="region of interest" description="Disordered" evidence="1">
    <location>
        <begin position="1"/>
        <end position="38"/>
    </location>
</feature>
<evidence type="ECO:0000313" key="2">
    <source>
        <dbReference type="EMBL" id="MFC1406007.1"/>
    </source>
</evidence>
<accession>A0ABV6UX12</accession>
<evidence type="ECO:0000313" key="3">
    <source>
        <dbReference type="Proteomes" id="UP001592528"/>
    </source>
</evidence>